<reference evidence="1" key="1">
    <citation type="submission" date="2019-12" db="EMBL/GenBank/DDBJ databases">
        <title>Genome sequencing and annotation of Brassica cretica.</title>
        <authorList>
            <person name="Studholme D.J."/>
            <person name="Sarris P.F."/>
        </authorList>
    </citation>
    <scope>NUCLEOTIDE SEQUENCE</scope>
    <source>
        <strain evidence="1">PFS-001/15</strain>
        <tissue evidence="1">Leaf</tissue>
    </source>
</reference>
<dbReference type="AlphaFoldDB" id="A0A8S9H3F4"/>
<comment type="caution">
    <text evidence="1">The sequence shown here is derived from an EMBL/GenBank/DDBJ whole genome shotgun (WGS) entry which is preliminary data.</text>
</comment>
<accession>A0A8S9H3F4</accession>
<name>A0A8S9H3F4_BRACR</name>
<dbReference type="EMBL" id="QGKW02001988">
    <property type="protein sequence ID" value="KAF2553491.1"/>
    <property type="molecule type" value="Genomic_DNA"/>
</dbReference>
<proteinExistence type="predicted"/>
<evidence type="ECO:0000313" key="2">
    <source>
        <dbReference type="Proteomes" id="UP000712281"/>
    </source>
</evidence>
<evidence type="ECO:0000313" key="1">
    <source>
        <dbReference type="EMBL" id="KAF2553491.1"/>
    </source>
</evidence>
<gene>
    <name evidence="1" type="ORF">F2Q68_00037450</name>
</gene>
<dbReference type="Proteomes" id="UP000712281">
    <property type="component" value="Unassembled WGS sequence"/>
</dbReference>
<sequence>MFGWVRVTGEGWKTKFFHWAETDGGSECFGENAIDLRGRAHDVVDLRMDVLEVARVTSYSVVAFSASSYWWRQAMTNSDMVGAAATRVGSDSSLEVNSRDSC</sequence>
<organism evidence="1 2">
    <name type="scientific">Brassica cretica</name>
    <name type="common">Mustard</name>
    <dbReference type="NCBI Taxonomy" id="69181"/>
    <lineage>
        <taxon>Eukaryota</taxon>
        <taxon>Viridiplantae</taxon>
        <taxon>Streptophyta</taxon>
        <taxon>Embryophyta</taxon>
        <taxon>Tracheophyta</taxon>
        <taxon>Spermatophyta</taxon>
        <taxon>Magnoliopsida</taxon>
        <taxon>eudicotyledons</taxon>
        <taxon>Gunneridae</taxon>
        <taxon>Pentapetalae</taxon>
        <taxon>rosids</taxon>
        <taxon>malvids</taxon>
        <taxon>Brassicales</taxon>
        <taxon>Brassicaceae</taxon>
        <taxon>Brassiceae</taxon>
        <taxon>Brassica</taxon>
    </lineage>
</organism>
<protein>
    <submittedName>
        <fullName evidence="1">Uncharacterized protein</fullName>
    </submittedName>
</protein>